<reference evidence="1" key="1">
    <citation type="submission" date="2016-04" db="EMBL/GenBank/DDBJ databases">
        <authorList>
            <person name="Evans L.H."/>
            <person name="Alamgir A."/>
            <person name="Owens N."/>
            <person name="Weber N.D."/>
            <person name="Virtaneva K."/>
            <person name="Barbian K."/>
            <person name="Babar A."/>
            <person name="Rosenke K."/>
        </authorList>
    </citation>
    <scope>NUCLEOTIDE SEQUENCE [LARGE SCALE GENOMIC DNA]</scope>
    <source>
        <strain evidence="1">CBS 101.48</strain>
    </source>
</reference>
<protein>
    <submittedName>
        <fullName evidence="1">Uncharacterized protein</fullName>
    </submittedName>
</protein>
<dbReference type="InParanoid" id="A0A163JYM8"/>
<proteinExistence type="predicted"/>
<evidence type="ECO:0000313" key="1">
    <source>
        <dbReference type="EMBL" id="SAM03971.1"/>
    </source>
</evidence>
<dbReference type="Proteomes" id="UP000078561">
    <property type="component" value="Unassembled WGS sequence"/>
</dbReference>
<evidence type="ECO:0000313" key="2">
    <source>
        <dbReference type="Proteomes" id="UP000078561"/>
    </source>
</evidence>
<dbReference type="EMBL" id="LT554318">
    <property type="protein sequence ID" value="SAM03971.1"/>
    <property type="molecule type" value="Genomic_DNA"/>
</dbReference>
<gene>
    <name evidence="1" type="primary">ABSGL_09827.1 scaffold 11641</name>
</gene>
<keyword evidence="2" id="KW-1185">Reference proteome</keyword>
<dbReference type="AlphaFoldDB" id="A0A163JYM8"/>
<accession>A0A163JYM8</accession>
<organism evidence="1">
    <name type="scientific">Absidia glauca</name>
    <name type="common">Pin mould</name>
    <dbReference type="NCBI Taxonomy" id="4829"/>
    <lineage>
        <taxon>Eukaryota</taxon>
        <taxon>Fungi</taxon>
        <taxon>Fungi incertae sedis</taxon>
        <taxon>Mucoromycota</taxon>
        <taxon>Mucoromycotina</taxon>
        <taxon>Mucoromycetes</taxon>
        <taxon>Mucorales</taxon>
        <taxon>Cunninghamellaceae</taxon>
        <taxon>Absidia</taxon>
    </lineage>
</organism>
<name>A0A163JYM8_ABSGL</name>
<sequence length="72" mass="7992">MIDWDNNRYRPSDNSVAVALRNLTTSFTYFPLPTTTDTFCATGQLLLSHSLDRNTSLVFPSAVHTLAAFLPS</sequence>